<sequence>MIRYRNWTSNTLTEEDFGIYWKYIIEILFRGSPVILKRGESCSTSTRVERQVNELEYGASIKSVYGRKIDLLFVAPIVNDALQEELIELGALEIKPAPVSESVEVIQLNKNIRVNKSILHDIHSHAGNCSTGNLHVLGIDIVGLSAYIYEVKQFKDIAIACKASEENIFLPGDEDDFEDFVFADSLDQLLNYMIIM</sequence>
<dbReference type="Proteomes" id="UP000093000">
    <property type="component" value="Unassembled WGS sequence"/>
</dbReference>
<reference evidence="1 2" key="1">
    <citation type="submission" date="2016-03" db="EMBL/GenBank/DDBJ databases">
        <title>Choanephora cucurbitarum.</title>
        <authorList>
            <person name="Min B."/>
            <person name="Park H."/>
            <person name="Park J.-H."/>
            <person name="Shin H.-D."/>
            <person name="Choi I.-G."/>
        </authorList>
    </citation>
    <scope>NUCLEOTIDE SEQUENCE [LARGE SCALE GENOMIC DNA]</scope>
    <source>
        <strain evidence="1 2">KUS-F28377</strain>
    </source>
</reference>
<dbReference type="EMBL" id="LUGH01000621">
    <property type="protein sequence ID" value="OBZ83681.1"/>
    <property type="molecule type" value="Genomic_DNA"/>
</dbReference>
<dbReference type="InParanoid" id="A0A1C7N3M4"/>
<proteinExistence type="predicted"/>
<keyword evidence="2" id="KW-1185">Reference proteome</keyword>
<evidence type="ECO:0000313" key="2">
    <source>
        <dbReference type="Proteomes" id="UP000093000"/>
    </source>
</evidence>
<gene>
    <name evidence="1" type="ORF">A0J61_08272</name>
</gene>
<evidence type="ECO:0000313" key="1">
    <source>
        <dbReference type="EMBL" id="OBZ83681.1"/>
    </source>
</evidence>
<accession>A0A1C7N3M4</accession>
<organism evidence="1 2">
    <name type="scientific">Choanephora cucurbitarum</name>
    <dbReference type="NCBI Taxonomy" id="101091"/>
    <lineage>
        <taxon>Eukaryota</taxon>
        <taxon>Fungi</taxon>
        <taxon>Fungi incertae sedis</taxon>
        <taxon>Mucoromycota</taxon>
        <taxon>Mucoromycotina</taxon>
        <taxon>Mucoromycetes</taxon>
        <taxon>Mucorales</taxon>
        <taxon>Mucorineae</taxon>
        <taxon>Choanephoraceae</taxon>
        <taxon>Choanephoroideae</taxon>
        <taxon>Choanephora</taxon>
    </lineage>
</organism>
<protein>
    <submittedName>
        <fullName evidence="1">Uncharacterized protein</fullName>
    </submittedName>
</protein>
<name>A0A1C7N3M4_9FUNG</name>
<comment type="caution">
    <text evidence="1">The sequence shown here is derived from an EMBL/GenBank/DDBJ whole genome shotgun (WGS) entry which is preliminary data.</text>
</comment>
<dbReference type="OrthoDB" id="2290452at2759"/>
<dbReference type="AlphaFoldDB" id="A0A1C7N3M4"/>